<dbReference type="PROSITE" id="PS50181">
    <property type="entry name" value="FBOX"/>
    <property type="match status" value="1"/>
</dbReference>
<dbReference type="InterPro" id="IPR050796">
    <property type="entry name" value="SCF_F-box_component"/>
</dbReference>
<accession>A0A4S4DWI9</accession>
<dbReference type="AlphaFoldDB" id="A0A4S4DWI9"/>
<dbReference type="InterPro" id="IPR013187">
    <property type="entry name" value="F-box-assoc_dom_typ3"/>
</dbReference>
<protein>
    <recommendedName>
        <fullName evidence="1">F-box domain-containing protein</fullName>
    </recommendedName>
</protein>
<proteinExistence type="predicted"/>
<evidence type="ECO:0000313" key="3">
    <source>
        <dbReference type="Proteomes" id="UP000306102"/>
    </source>
</evidence>
<dbReference type="SUPFAM" id="SSF81383">
    <property type="entry name" value="F-box domain"/>
    <property type="match status" value="1"/>
</dbReference>
<dbReference type="PANTHER" id="PTHR31672:SF10">
    <property type="entry name" value="F-BOX DOMAIN-CONTAINING PROTEIN"/>
    <property type="match status" value="1"/>
</dbReference>
<dbReference type="Pfam" id="PF00646">
    <property type="entry name" value="F-box"/>
    <property type="match status" value="1"/>
</dbReference>
<dbReference type="InterPro" id="IPR017451">
    <property type="entry name" value="F-box-assoc_interact_dom"/>
</dbReference>
<dbReference type="Gene3D" id="1.20.1280.50">
    <property type="match status" value="1"/>
</dbReference>
<name>A0A4S4DWI9_CAMSN</name>
<dbReference type="InterPro" id="IPR036047">
    <property type="entry name" value="F-box-like_dom_sf"/>
</dbReference>
<dbReference type="InterPro" id="IPR001810">
    <property type="entry name" value="F-box_dom"/>
</dbReference>
<evidence type="ECO:0000259" key="1">
    <source>
        <dbReference type="PROSITE" id="PS50181"/>
    </source>
</evidence>
<evidence type="ECO:0000313" key="2">
    <source>
        <dbReference type="EMBL" id="THG07729.1"/>
    </source>
</evidence>
<dbReference type="NCBIfam" id="TIGR01640">
    <property type="entry name" value="F_box_assoc_1"/>
    <property type="match status" value="1"/>
</dbReference>
<dbReference type="CDD" id="cd22157">
    <property type="entry name" value="F-box_AtFBW1-like"/>
    <property type="match status" value="1"/>
</dbReference>
<keyword evidence="3" id="KW-1185">Reference proteome</keyword>
<gene>
    <name evidence="2" type="ORF">TEA_026669</name>
</gene>
<reference evidence="2 3" key="1">
    <citation type="journal article" date="2018" name="Proc. Natl. Acad. Sci. U.S.A.">
        <title>Draft genome sequence of Camellia sinensis var. sinensis provides insights into the evolution of the tea genome and tea quality.</title>
        <authorList>
            <person name="Wei C."/>
            <person name="Yang H."/>
            <person name="Wang S."/>
            <person name="Zhao J."/>
            <person name="Liu C."/>
            <person name="Gao L."/>
            <person name="Xia E."/>
            <person name="Lu Y."/>
            <person name="Tai Y."/>
            <person name="She G."/>
            <person name="Sun J."/>
            <person name="Cao H."/>
            <person name="Tong W."/>
            <person name="Gao Q."/>
            <person name="Li Y."/>
            <person name="Deng W."/>
            <person name="Jiang X."/>
            <person name="Wang W."/>
            <person name="Chen Q."/>
            <person name="Zhang S."/>
            <person name="Li H."/>
            <person name="Wu J."/>
            <person name="Wang P."/>
            <person name="Li P."/>
            <person name="Shi C."/>
            <person name="Zheng F."/>
            <person name="Jian J."/>
            <person name="Huang B."/>
            <person name="Shan D."/>
            <person name="Shi M."/>
            <person name="Fang C."/>
            <person name="Yue Y."/>
            <person name="Li F."/>
            <person name="Li D."/>
            <person name="Wei S."/>
            <person name="Han B."/>
            <person name="Jiang C."/>
            <person name="Yin Y."/>
            <person name="Xia T."/>
            <person name="Zhang Z."/>
            <person name="Bennetzen J.L."/>
            <person name="Zhao S."/>
            <person name="Wan X."/>
        </authorList>
    </citation>
    <scope>NUCLEOTIDE SEQUENCE [LARGE SCALE GENOMIC DNA]</scope>
    <source>
        <strain evidence="3">cv. Shuchazao</strain>
        <tissue evidence="2">Leaf</tissue>
    </source>
</reference>
<dbReference type="Proteomes" id="UP000306102">
    <property type="component" value="Unassembled WGS sequence"/>
</dbReference>
<dbReference type="SMART" id="SM00256">
    <property type="entry name" value="FBOX"/>
    <property type="match status" value="1"/>
</dbReference>
<dbReference type="Pfam" id="PF08268">
    <property type="entry name" value="FBA_3"/>
    <property type="match status" value="1"/>
</dbReference>
<comment type="caution">
    <text evidence="2">The sequence shown here is derived from an EMBL/GenBank/DDBJ whole genome shotgun (WGS) entry which is preliminary data.</text>
</comment>
<sequence length="374" mass="43409">MLSNRDQNLPEDVVNEILSRLLVKSLLRFKCVCRYWYTLIKSPDFISKHFNQENNNGCLLSLKDIGNVVGPIDDIFLLHIPGYYSNSDRMALWNPILREFNRIHVLEPIFPPNFHAVTNVVGFGLDPLTRDYKIIGIRDYVETIGDETYDLYYPYHVAAIYTLGKDSGRHFDLVTIPKDRTVYNSLCATCINGAYYWLSGLDYSEYRILSFDMRLEEFRKIEGPDHPEPKWGFLSLHNDSMGLFLCQTGVILQSIIDIWVMEEEGCWTKLITTNPFLEVFLPRGFWKEELLFESQTNELVLYNHETHEMRNLEIYGCGSALGLWAICYKESLVSVFGQNDEDGRRRGYQFFDAVHDFFITSCCTSLGSRNPDPE</sequence>
<dbReference type="EMBL" id="SDRB02009817">
    <property type="protein sequence ID" value="THG07729.1"/>
    <property type="molecule type" value="Genomic_DNA"/>
</dbReference>
<feature type="domain" description="F-box" evidence="1">
    <location>
        <begin position="3"/>
        <end position="53"/>
    </location>
</feature>
<organism evidence="2 3">
    <name type="scientific">Camellia sinensis var. sinensis</name>
    <name type="common">China tea</name>
    <dbReference type="NCBI Taxonomy" id="542762"/>
    <lineage>
        <taxon>Eukaryota</taxon>
        <taxon>Viridiplantae</taxon>
        <taxon>Streptophyta</taxon>
        <taxon>Embryophyta</taxon>
        <taxon>Tracheophyta</taxon>
        <taxon>Spermatophyta</taxon>
        <taxon>Magnoliopsida</taxon>
        <taxon>eudicotyledons</taxon>
        <taxon>Gunneridae</taxon>
        <taxon>Pentapetalae</taxon>
        <taxon>asterids</taxon>
        <taxon>Ericales</taxon>
        <taxon>Theaceae</taxon>
        <taxon>Camellia</taxon>
    </lineage>
</organism>
<dbReference type="STRING" id="542762.A0A4S4DWI9"/>
<dbReference type="PANTHER" id="PTHR31672">
    <property type="entry name" value="BNACNNG10540D PROTEIN"/>
    <property type="match status" value="1"/>
</dbReference>